<feature type="compositionally biased region" description="Low complexity" evidence="1">
    <location>
        <begin position="27"/>
        <end position="38"/>
    </location>
</feature>
<protein>
    <submittedName>
        <fullName evidence="2">Uncharacterized protein</fullName>
    </submittedName>
</protein>
<accession>A0A4Q1BU35</accession>
<proteinExistence type="predicted"/>
<dbReference type="InParanoid" id="A0A4Q1BU35"/>
<feature type="compositionally biased region" description="Gly residues" evidence="1">
    <location>
        <begin position="279"/>
        <end position="292"/>
    </location>
</feature>
<dbReference type="Proteomes" id="UP000289152">
    <property type="component" value="Unassembled WGS sequence"/>
</dbReference>
<reference evidence="2 3" key="1">
    <citation type="submission" date="2016-06" db="EMBL/GenBank/DDBJ databases">
        <title>Evolution of pathogenesis and genome organization in the Tremellales.</title>
        <authorList>
            <person name="Cuomo C."/>
            <person name="Litvintseva A."/>
            <person name="Heitman J."/>
            <person name="Chen Y."/>
            <person name="Sun S."/>
            <person name="Springer D."/>
            <person name="Dromer F."/>
            <person name="Young S."/>
            <person name="Zeng Q."/>
            <person name="Chapman S."/>
            <person name="Gujja S."/>
            <person name="Saif S."/>
            <person name="Birren B."/>
        </authorList>
    </citation>
    <scope>NUCLEOTIDE SEQUENCE [LARGE SCALE GENOMIC DNA]</scope>
    <source>
        <strain evidence="2 3">ATCC 28783</strain>
    </source>
</reference>
<feature type="region of interest" description="Disordered" evidence="1">
    <location>
        <begin position="165"/>
        <end position="199"/>
    </location>
</feature>
<feature type="compositionally biased region" description="Basic and acidic residues" evidence="1">
    <location>
        <begin position="67"/>
        <end position="79"/>
    </location>
</feature>
<feature type="region of interest" description="Disordered" evidence="1">
    <location>
        <begin position="213"/>
        <end position="292"/>
    </location>
</feature>
<sequence length="292" mass="30433">MSIHRNRDTPTINQNSVPKKRLQALLPSCIKPSTTIPSSPIPPPPSSPILNPISSSTSIPSLSLQDKFPEDHHPEKQDGRPPWTLAANLVSPEERPEPVLRYKPKSSISPTSTFPHLSLPNLVDTEVHQRDDLPGGGLVVPSDPYKGFAHSVHGHKPREVVLPERPAPLPKHHHNTPHNRPQPVGTGDPGAMVDGRGRDGGMVRVLPPSRSGEVQLVPSAGIPGMNGGKGNETHVLPNGSQLPYGPNPAWSGLAGADGHGGAGGMSGDGMTSGDSLPGDGIGVGHGGEGSSS</sequence>
<feature type="compositionally biased region" description="Gly residues" evidence="1">
    <location>
        <begin position="255"/>
        <end position="267"/>
    </location>
</feature>
<keyword evidence="3" id="KW-1185">Reference proteome</keyword>
<dbReference type="AlphaFoldDB" id="A0A4Q1BU35"/>
<dbReference type="EMBL" id="SDIL01000007">
    <property type="protein sequence ID" value="RXK41556.1"/>
    <property type="molecule type" value="Genomic_DNA"/>
</dbReference>
<dbReference type="VEuPathDB" id="FungiDB:TREMEDRAFT_59882"/>
<feature type="region of interest" description="Disordered" evidence="1">
    <location>
        <begin position="1"/>
        <end position="115"/>
    </location>
</feature>
<organism evidence="2 3">
    <name type="scientific">Tremella mesenterica</name>
    <name type="common">Jelly fungus</name>
    <dbReference type="NCBI Taxonomy" id="5217"/>
    <lineage>
        <taxon>Eukaryota</taxon>
        <taxon>Fungi</taxon>
        <taxon>Dikarya</taxon>
        <taxon>Basidiomycota</taxon>
        <taxon>Agaricomycotina</taxon>
        <taxon>Tremellomycetes</taxon>
        <taxon>Tremellales</taxon>
        <taxon>Tremellaceae</taxon>
        <taxon>Tremella</taxon>
    </lineage>
</organism>
<name>A0A4Q1BU35_TREME</name>
<feature type="compositionally biased region" description="Low complexity" evidence="1">
    <location>
        <begin position="48"/>
        <end position="64"/>
    </location>
</feature>
<feature type="compositionally biased region" description="Polar residues" evidence="1">
    <location>
        <begin position="106"/>
        <end position="115"/>
    </location>
</feature>
<evidence type="ECO:0000313" key="3">
    <source>
        <dbReference type="Proteomes" id="UP000289152"/>
    </source>
</evidence>
<evidence type="ECO:0000313" key="2">
    <source>
        <dbReference type="EMBL" id="RXK41556.1"/>
    </source>
</evidence>
<evidence type="ECO:0000256" key="1">
    <source>
        <dbReference type="SAM" id="MobiDB-lite"/>
    </source>
</evidence>
<feature type="compositionally biased region" description="Low complexity" evidence="1">
    <location>
        <begin position="268"/>
        <end position="278"/>
    </location>
</feature>
<comment type="caution">
    <text evidence="2">The sequence shown here is derived from an EMBL/GenBank/DDBJ whole genome shotgun (WGS) entry which is preliminary data.</text>
</comment>
<gene>
    <name evidence="2" type="ORF">M231_01055</name>
</gene>